<evidence type="ECO:0000256" key="1">
    <source>
        <dbReference type="ARBA" id="ARBA00004477"/>
    </source>
</evidence>
<evidence type="ECO:0000256" key="2">
    <source>
        <dbReference type="ARBA" id="ARBA00007715"/>
    </source>
</evidence>
<evidence type="ECO:0000256" key="6">
    <source>
        <dbReference type="ARBA" id="ARBA00022989"/>
    </source>
</evidence>
<evidence type="ECO:0000313" key="10">
    <source>
        <dbReference type="Proteomes" id="UP001159364"/>
    </source>
</evidence>
<evidence type="ECO:0000313" key="9">
    <source>
        <dbReference type="EMBL" id="KAJ8775378.1"/>
    </source>
</evidence>
<sequence>MDKGKTVMGFGRRWAIDFTTTPSSRDFPDLPPPPASLALLKTIFLSLSLSLYDDSTLTKQKKDAQANWKAQEVAQAPLKNLSMMGFMMRMVGSIVHLFSIGITFSALSQPINALRTVGIGITRLETFASGHGITLH</sequence>
<dbReference type="Proteomes" id="UP001159364">
    <property type="component" value="Linkage Group LG01"/>
</dbReference>
<evidence type="ECO:0000256" key="8">
    <source>
        <dbReference type="SAM" id="Phobius"/>
    </source>
</evidence>
<dbReference type="Pfam" id="PF06417">
    <property type="entry name" value="EMC4"/>
    <property type="match status" value="1"/>
</dbReference>
<dbReference type="EMBL" id="JAIWQS010000001">
    <property type="protein sequence ID" value="KAJ8775378.1"/>
    <property type="molecule type" value="Genomic_DNA"/>
</dbReference>
<protein>
    <recommendedName>
        <fullName evidence="3">ER membrane protein complex subunit 4</fullName>
    </recommendedName>
</protein>
<evidence type="ECO:0000256" key="3">
    <source>
        <dbReference type="ARBA" id="ARBA00020820"/>
    </source>
</evidence>
<keyword evidence="4 8" id="KW-0812">Transmembrane</keyword>
<dbReference type="GO" id="GO:0005789">
    <property type="term" value="C:endoplasmic reticulum membrane"/>
    <property type="evidence" value="ECO:0007669"/>
    <property type="project" value="UniProtKB-SubCell"/>
</dbReference>
<dbReference type="AlphaFoldDB" id="A0AAV8U7Z0"/>
<evidence type="ECO:0000256" key="5">
    <source>
        <dbReference type="ARBA" id="ARBA00022824"/>
    </source>
</evidence>
<comment type="subcellular location">
    <subcellularLocation>
        <location evidence="1">Endoplasmic reticulum membrane</location>
        <topology evidence="1">Multi-pass membrane protein</topology>
    </subcellularLocation>
</comment>
<reference evidence="9 10" key="1">
    <citation type="submission" date="2021-09" db="EMBL/GenBank/DDBJ databases">
        <title>Genomic insights and catalytic innovation underlie evolution of tropane alkaloids biosynthesis.</title>
        <authorList>
            <person name="Wang Y.-J."/>
            <person name="Tian T."/>
            <person name="Huang J.-P."/>
            <person name="Huang S.-X."/>
        </authorList>
    </citation>
    <scope>NUCLEOTIDE SEQUENCE [LARGE SCALE GENOMIC DNA]</scope>
    <source>
        <strain evidence="9">KIB-2018</strain>
        <tissue evidence="9">Leaf</tissue>
    </source>
</reference>
<feature type="transmembrane region" description="Helical" evidence="8">
    <location>
        <begin position="86"/>
        <end position="107"/>
    </location>
</feature>
<dbReference type="PANTHER" id="PTHR19315">
    <property type="entry name" value="ER MEMBRANE PROTEIN COMPLEX SUBUNIT 4"/>
    <property type="match status" value="1"/>
</dbReference>
<keyword evidence="6 8" id="KW-1133">Transmembrane helix</keyword>
<comment type="similarity">
    <text evidence="2">Belongs to the EMC4 family.</text>
</comment>
<gene>
    <name evidence="9" type="ORF">K2173_023143</name>
</gene>
<comment type="caution">
    <text evidence="9">The sequence shown here is derived from an EMBL/GenBank/DDBJ whole genome shotgun (WGS) entry which is preliminary data.</text>
</comment>
<name>A0AAV8U7Z0_9ROSI</name>
<proteinExistence type="inferred from homology"/>
<accession>A0AAV8U7Z0</accession>
<keyword evidence="7 8" id="KW-0472">Membrane</keyword>
<evidence type="ECO:0000256" key="7">
    <source>
        <dbReference type="ARBA" id="ARBA00023136"/>
    </source>
</evidence>
<keyword evidence="5" id="KW-0256">Endoplasmic reticulum</keyword>
<dbReference type="InterPro" id="IPR009445">
    <property type="entry name" value="TMEM85/Emc4"/>
</dbReference>
<evidence type="ECO:0000256" key="4">
    <source>
        <dbReference type="ARBA" id="ARBA00022692"/>
    </source>
</evidence>
<organism evidence="9 10">
    <name type="scientific">Erythroxylum novogranatense</name>
    <dbReference type="NCBI Taxonomy" id="1862640"/>
    <lineage>
        <taxon>Eukaryota</taxon>
        <taxon>Viridiplantae</taxon>
        <taxon>Streptophyta</taxon>
        <taxon>Embryophyta</taxon>
        <taxon>Tracheophyta</taxon>
        <taxon>Spermatophyta</taxon>
        <taxon>Magnoliopsida</taxon>
        <taxon>eudicotyledons</taxon>
        <taxon>Gunneridae</taxon>
        <taxon>Pentapetalae</taxon>
        <taxon>rosids</taxon>
        <taxon>fabids</taxon>
        <taxon>Malpighiales</taxon>
        <taxon>Erythroxylaceae</taxon>
        <taxon>Erythroxylum</taxon>
    </lineage>
</organism>
<keyword evidence="10" id="KW-1185">Reference proteome</keyword>